<dbReference type="EMBL" id="JACGCI010000015">
    <property type="protein sequence ID" value="KAF6759504.1"/>
    <property type="molecule type" value="Genomic_DNA"/>
</dbReference>
<dbReference type="AlphaFoldDB" id="A0A8H6I6I2"/>
<accession>A0A8H6I6I2</accession>
<organism evidence="1 2">
    <name type="scientific">Ephemerocybe angulata</name>
    <dbReference type="NCBI Taxonomy" id="980116"/>
    <lineage>
        <taxon>Eukaryota</taxon>
        <taxon>Fungi</taxon>
        <taxon>Dikarya</taxon>
        <taxon>Basidiomycota</taxon>
        <taxon>Agaricomycotina</taxon>
        <taxon>Agaricomycetes</taxon>
        <taxon>Agaricomycetidae</taxon>
        <taxon>Agaricales</taxon>
        <taxon>Agaricineae</taxon>
        <taxon>Psathyrellaceae</taxon>
        <taxon>Ephemerocybe</taxon>
    </lineage>
</organism>
<evidence type="ECO:0000313" key="1">
    <source>
        <dbReference type="EMBL" id="KAF6759504.1"/>
    </source>
</evidence>
<dbReference type="Proteomes" id="UP000521943">
    <property type="component" value="Unassembled WGS sequence"/>
</dbReference>
<evidence type="ECO:0000313" key="2">
    <source>
        <dbReference type="Proteomes" id="UP000521943"/>
    </source>
</evidence>
<sequence>MTSTLPRKDVTSILPQELIDDIVDDFSDDEEAQKRLSLVNRSWSQRTRHNLFQTVSFELGARNCARLNEVLQTNPSLYEHIQTMRIDHDSRYSLWTSSIFGVIDPKRLVSVRDISIHGDVKSNLYWSTLPAALRTALYALLAKPGLVKLVHIDIRDIDVSFIGRNRSLKELTLYNVKHTLPPRPSTLSNGPPATHLADDKSSLRSLSVGQCGDALQCLRAGAVVPQPVVLRVRSCSYDDKMHMALQTFSCNVETYEIISAPTGDLTGTVGLPLHSGILDFVCFPKLKTLTFDLHLGQLSLLLSGPSPTIPSPLAQQIARLRSTNCLESINFMVDIDDPLHSWSPSEIEQLLHFFFHKVSFVRSWKALDDILGDEDAFSELKEVRIWIKIPANVAPSKQEMDTHVSVFKATVMPILTRRCILEVIY</sequence>
<keyword evidence="2" id="KW-1185">Reference proteome</keyword>
<gene>
    <name evidence="1" type="ORF">DFP72DRAFT_1166914</name>
</gene>
<reference evidence="1 2" key="1">
    <citation type="submission" date="2020-07" db="EMBL/GenBank/DDBJ databases">
        <title>Comparative genomics of pyrophilous fungi reveals a link between fire events and developmental genes.</title>
        <authorList>
            <consortium name="DOE Joint Genome Institute"/>
            <person name="Steindorff A.S."/>
            <person name="Carver A."/>
            <person name="Calhoun S."/>
            <person name="Stillman K."/>
            <person name="Liu H."/>
            <person name="Lipzen A."/>
            <person name="Pangilinan J."/>
            <person name="Labutti K."/>
            <person name="Bruns T.D."/>
            <person name="Grigoriev I.V."/>
        </authorList>
    </citation>
    <scope>NUCLEOTIDE SEQUENCE [LARGE SCALE GENOMIC DNA]</scope>
    <source>
        <strain evidence="1 2">CBS 144469</strain>
    </source>
</reference>
<comment type="caution">
    <text evidence="1">The sequence shown here is derived from an EMBL/GenBank/DDBJ whole genome shotgun (WGS) entry which is preliminary data.</text>
</comment>
<name>A0A8H6I6I2_9AGAR</name>
<protein>
    <submittedName>
        <fullName evidence="1">Uncharacterized protein</fullName>
    </submittedName>
</protein>
<proteinExistence type="predicted"/>